<keyword evidence="9" id="KW-0325">Glycoprotein</keyword>
<feature type="site" description="May be important for catalysis" evidence="12">
    <location>
        <position position="289"/>
    </location>
</feature>
<dbReference type="PROSITE" id="PS00385">
    <property type="entry name" value="ALPHA_L_FUCOSIDASE"/>
    <property type="match status" value="1"/>
</dbReference>
<name>A0A9D3T178_MEGAT</name>
<dbReference type="GO" id="GO:0004560">
    <property type="term" value="F:alpha-L-fucosidase activity"/>
    <property type="evidence" value="ECO:0007669"/>
    <property type="project" value="UniProtKB-UniRule"/>
</dbReference>
<evidence type="ECO:0000256" key="10">
    <source>
        <dbReference type="ARBA" id="ARBA00023295"/>
    </source>
</evidence>
<evidence type="ECO:0000256" key="5">
    <source>
        <dbReference type="ARBA" id="ARBA00011881"/>
    </source>
</evidence>
<keyword evidence="8 11" id="KW-0378">Hydrolase</keyword>
<evidence type="ECO:0000256" key="12">
    <source>
        <dbReference type="PIRSR" id="PIRSR001092-1"/>
    </source>
</evidence>
<evidence type="ECO:0000256" key="1">
    <source>
        <dbReference type="ARBA" id="ARBA00000321"/>
    </source>
</evidence>
<keyword evidence="7 11" id="KW-0732">Signal</keyword>
<dbReference type="Pfam" id="PF16757">
    <property type="entry name" value="Fucosidase_C"/>
    <property type="match status" value="1"/>
</dbReference>
<organism evidence="15 16">
    <name type="scientific">Megalops atlanticus</name>
    <name type="common">Tarpon</name>
    <name type="synonym">Clupea gigantea</name>
    <dbReference type="NCBI Taxonomy" id="7932"/>
    <lineage>
        <taxon>Eukaryota</taxon>
        <taxon>Metazoa</taxon>
        <taxon>Chordata</taxon>
        <taxon>Craniata</taxon>
        <taxon>Vertebrata</taxon>
        <taxon>Euteleostomi</taxon>
        <taxon>Actinopterygii</taxon>
        <taxon>Neopterygii</taxon>
        <taxon>Teleostei</taxon>
        <taxon>Elopiformes</taxon>
        <taxon>Megalopidae</taxon>
        <taxon>Megalops</taxon>
    </lineage>
</organism>
<dbReference type="GO" id="GO:0005764">
    <property type="term" value="C:lysosome"/>
    <property type="evidence" value="ECO:0007669"/>
    <property type="project" value="TreeGrafter"/>
</dbReference>
<dbReference type="InterPro" id="IPR013780">
    <property type="entry name" value="Glyco_hydro_b"/>
</dbReference>
<dbReference type="AlphaFoldDB" id="A0A9D3T178"/>
<accession>A0A9D3T178</accession>
<dbReference type="InterPro" id="IPR000933">
    <property type="entry name" value="Glyco_hydro_29"/>
</dbReference>
<comment type="function">
    <text evidence="3 11">Alpha-L-fucosidase is responsible for hydrolyzing the alpha-1,6-linked fucose joined to the reducing-end N-acetylglucosamine of the carbohydrate moieties of glycoproteins.</text>
</comment>
<reference evidence="15" key="1">
    <citation type="submission" date="2021-01" db="EMBL/GenBank/DDBJ databases">
        <authorList>
            <person name="Zahm M."/>
            <person name="Roques C."/>
            <person name="Cabau C."/>
            <person name="Klopp C."/>
            <person name="Donnadieu C."/>
            <person name="Jouanno E."/>
            <person name="Lampietro C."/>
            <person name="Louis A."/>
            <person name="Herpin A."/>
            <person name="Echchiki A."/>
            <person name="Berthelot C."/>
            <person name="Parey E."/>
            <person name="Roest-Crollius H."/>
            <person name="Braasch I."/>
            <person name="Postlethwait J."/>
            <person name="Bobe J."/>
            <person name="Montfort J."/>
            <person name="Bouchez O."/>
            <person name="Begum T."/>
            <person name="Mejri S."/>
            <person name="Adams A."/>
            <person name="Chen W.-J."/>
            <person name="Guiguen Y."/>
        </authorList>
    </citation>
    <scope>NUCLEOTIDE SEQUENCE</scope>
    <source>
        <strain evidence="15">YG-15Mar2019-1</strain>
        <tissue evidence="15">Brain</tissue>
    </source>
</reference>
<comment type="similarity">
    <text evidence="4 11">Belongs to the glycosyl hydrolase 29 family.</text>
</comment>
<proteinExistence type="inferred from homology"/>
<dbReference type="PIRSF" id="PIRSF001092">
    <property type="entry name" value="Alpha-L-fucosidase"/>
    <property type="match status" value="1"/>
</dbReference>
<dbReference type="SUPFAM" id="SSF51445">
    <property type="entry name" value="(Trans)glycosidases"/>
    <property type="match status" value="1"/>
</dbReference>
<evidence type="ECO:0000256" key="9">
    <source>
        <dbReference type="ARBA" id="ARBA00023180"/>
    </source>
</evidence>
<keyword evidence="10 11" id="KW-0326">Glycosidase</keyword>
<evidence type="ECO:0000256" key="7">
    <source>
        <dbReference type="ARBA" id="ARBA00022729"/>
    </source>
</evidence>
<dbReference type="Gene3D" id="3.20.20.80">
    <property type="entry name" value="Glycosidases"/>
    <property type="match status" value="1"/>
</dbReference>
<evidence type="ECO:0000256" key="11">
    <source>
        <dbReference type="PIRNR" id="PIRNR001092"/>
    </source>
</evidence>
<gene>
    <name evidence="15" type="ORF">MATL_G00156520</name>
</gene>
<dbReference type="InterPro" id="IPR031919">
    <property type="entry name" value="Fucosidase_C"/>
</dbReference>
<evidence type="ECO:0000259" key="13">
    <source>
        <dbReference type="Pfam" id="PF01120"/>
    </source>
</evidence>
<dbReference type="FunFam" id="3.20.20.80:FF:000027">
    <property type="entry name" value="Alpha-L-fucosidase"/>
    <property type="match status" value="1"/>
</dbReference>
<evidence type="ECO:0000256" key="8">
    <source>
        <dbReference type="ARBA" id="ARBA00022801"/>
    </source>
</evidence>
<evidence type="ECO:0000256" key="4">
    <source>
        <dbReference type="ARBA" id="ARBA00007951"/>
    </source>
</evidence>
<dbReference type="FunFam" id="2.60.40.1180:FF:000013">
    <property type="entry name" value="Alpha-L-fucosidase"/>
    <property type="match status" value="1"/>
</dbReference>
<dbReference type="InterPro" id="IPR017853">
    <property type="entry name" value="GH"/>
</dbReference>
<comment type="catalytic activity">
    <reaction evidence="1">
        <text>a neolactoside IV(2)-alpha-Fuc-nLc4Cer(d18:1(4E)) + H2O = a neolactoside nLc4Cer(d18:1(4E)) + L-fucose</text>
        <dbReference type="Rhea" id="RHEA:48224"/>
        <dbReference type="ChEBI" id="CHEBI:2181"/>
        <dbReference type="ChEBI" id="CHEBI:15377"/>
        <dbReference type="ChEBI" id="CHEBI:17006"/>
        <dbReference type="ChEBI" id="CHEBI:28691"/>
    </reaction>
    <physiologicalReaction direction="left-to-right" evidence="1">
        <dbReference type="Rhea" id="RHEA:48225"/>
    </physiologicalReaction>
</comment>
<evidence type="ECO:0000259" key="14">
    <source>
        <dbReference type="Pfam" id="PF16757"/>
    </source>
</evidence>
<dbReference type="PRINTS" id="PR00741">
    <property type="entry name" value="GLHYDRLASE29"/>
</dbReference>
<evidence type="ECO:0000256" key="3">
    <source>
        <dbReference type="ARBA" id="ARBA00004071"/>
    </source>
</evidence>
<feature type="signal peptide" evidence="11">
    <location>
        <begin position="1"/>
        <end position="27"/>
    </location>
</feature>
<dbReference type="SMART" id="SM00812">
    <property type="entry name" value="Alpha_L_fucos"/>
    <property type="match status" value="1"/>
</dbReference>
<evidence type="ECO:0000256" key="6">
    <source>
        <dbReference type="ARBA" id="ARBA00012662"/>
    </source>
</evidence>
<dbReference type="InterPro" id="IPR018526">
    <property type="entry name" value="Glyco_hydro_29_CS"/>
</dbReference>
<comment type="subunit">
    <text evidence="5 11">Homotetramer.</text>
</comment>
<dbReference type="EMBL" id="JAFDVH010000013">
    <property type="protein sequence ID" value="KAG7465729.1"/>
    <property type="molecule type" value="Genomic_DNA"/>
</dbReference>
<dbReference type="Pfam" id="PF01120">
    <property type="entry name" value="Alpha_L_fucos"/>
    <property type="match status" value="1"/>
</dbReference>
<dbReference type="InterPro" id="IPR016286">
    <property type="entry name" value="FUC_metazoa-typ"/>
</dbReference>
<dbReference type="Proteomes" id="UP001046870">
    <property type="component" value="Chromosome 13"/>
</dbReference>
<dbReference type="InterPro" id="IPR057739">
    <property type="entry name" value="Glyco_hydro_29_N"/>
</dbReference>
<feature type="domain" description="Glycoside hydrolase family 29 N-terminal" evidence="13">
    <location>
        <begin position="26"/>
        <end position="360"/>
    </location>
</feature>
<dbReference type="PANTHER" id="PTHR10030">
    <property type="entry name" value="ALPHA-L-FUCOSIDASE"/>
    <property type="match status" value="1"/>
</dbReference>
<dbReference type="PROSITE" id="PS51257">
    <property type="entry name" value="PROKAR_LIPOPROTEIN"/>
    <property type="match status" value="1"/>
</dbReference>
<comment type="catalytic activity">
    <reaction evidence="11">
        <text>an alpha-L-fucoside + H2O = L-fucose + an alcohol</text>
        <dbReference type="Rhea" id="RHEA:12288"/>
        <dbReference type="ChEBI" id="CHEBI:2181"/>
        <dbReference type="ChEBI" id="CHEBI:15377"/>
        <dbReference type="ChEBI" id="CHEBI:28349"/>
        <dbReference type="ChEBI" id="CHEBI:30879"/>
        <dbReference type="EC" id="3.2.1.51"/>
    </reaction>
</comment>
<protein>
    <recommendedName>
        <fullName evidence="6 11">Alpha-L-fucosidase</fullName>
        <ecNumber evidence="6 11">3.2.1.51</ecNumber>
    </recommendedName>
</protein>
<feature type="domain" description="Alpha-L-fucosidase C-terminal" evidence="14">
    <location>
        <begin position="371"/>
        <end position="459"/>
    </location>
</feature>
<comment type="caution">
    <text evidence="15">The sequence shown here is derived from an EMBL/GenBank/DDBJ whole genome shotgun (WGS) entry which is preliminary data.</text>
</comment>
<comment type="catalytic activity">
    <reaction evidence="2">
        <text>a neolactoside IV(2)-alpha-Fuc-nLc4Cer(d18:0) + H2O = a neolactoside nLc4Cer(d18:0) + L-fucose</text>
        <dbReference type="Rhea" id="RHEA:49308"/>
        <dbReference type="ChEBI" id="CHEBI:2181"/>
        <dbReference type="ChEBI" id="CHEBI:15377"/>
        <dbReference type="ChEBI" id="CHEBI:91119"/>
        <dbReference type="ChEBI" id="CHEBI:91121"/>
    </reaction>
    <physiologicalReaction direction="left-to-right" evidence="2">
        <dbReference type="Rhea" id="RHEA:49309"/>
    </physiologicalReaction>
</comment>
<evidence type="ECO:0000313" key="15">
    <source>
        <dbReference type="EMBL" id="KAG7465729.1"/>
    </source>
</evidence>
<sequence>MVSSKCTVMSQALMSAVIAVLFASCRCQYEPTWESIDSRPLPAWFDQAKFGIFVHWGVFSVPSFGSEWFWWYWKGQKMKAYVDFMERNYPPEFQYQDFAPQFTAEFFDAKQWAEIFAASGAKYVVLTTKHHEGFTLWGSKYSWNWNAVDVGPKRDLVGEVADALRAQGDLRLGLYHSLFEWFHPLFLQDAANVFTTNQFPTAKTLPELYEIVTKYKPEVLWSDGDGNAPDKYWNSTGFLAWLYNDSPVRDTVVTNDRWGYGSICKHGGYYTCSDRYNPGHLLPHKWENCMTIDQKSWGYRRDAELKDYLTIEQLLATLVETVSCGGNLLMNVGPTHDGRIAPIFEERLRQVGQWLGVNGEAIYNSSAWRAQNDSTTPGIWYTWKPKENAIYAVFLQWPSSGYVALNEPVVSQQKTVVALLGYSKPLDWQPLKPTGLKVSLPQLSYGQMPCYWAWTLRLTGAA</sequence>
<dbReference type="Gene3D" id="2.60.40.1180">
    <property type="entry name" value="Golgi alpha-mannosidase II"/>
    <property type="match status" value="1"/>
</dbReference>
<dbReference type="GO" id="GO:0006004">
    <property type="term" value="P:fucose metabolic process"/>
    <property type="evidence" value="ECO:0007669"/>
    <property type="project" value="InterPro"/>
</dbReference>
<dbReference type="GO" id="GO:0016139">
    <property type="term" value="P:glycoside catabolic process"/>
    <property type="evidence" value="ECO:0007669"/>
    <property type="project" value="TreeGrafter"/>
</dbReference>
<dbReference type="EC" id="3.2.1.51" evidence="6 11"/>
<feature type="chain" id="PRO_5039776622" description="Alpha-L-fucosidase" evidence="11">
    <location>
        <begin position="28"/>
        <end position="462"/>
    </location>
</feature>
<dbReference type="PANTHER" id="PTHR10030:SF45">
    <property type="entry name" value="PLASMA ALPHA-L-FUCOSIDASE"/>
    <property type="match status" value="1"/>
</dbReference>
<evidence type="ECO:0000256" key="2">
    <source>
        <dbReference type="ARBA" id="ARBA00000419"/>
    </source>
</evidence>
<dbReference type="OrthoDB" id="6039950at2759"/>
<evidence type="ECO:0000313" key="16">
    <source>
        <dbReference type="Proteomes" id="UP001046870"/>
    </source>
</evidence>
<keyword evidence="16" id="KW-1185">Reference proteome</keyword>